<dbReference type="SMART" id="SM00710">
    <property type="entry name" value="PbH1"/>
    <property type="match status" value="6"/>
</dbReference>
<dbReference type="Proteomes" id="UP000318380">
    <property type="component" value="Unassembled WGS sequence"/>
</dbReference>
<name>A0A561BWQ4_9ACTN</name>
<comment type="caution">
    <text evidence="4">The sequence shown here is derived from an EMBL/GenBank/DDBJ whole genome shotgun (WGS) entry which is preliminary data.</text>
</comment>
<dbReference type="InterPro" id="IPR012334">
    <property type="entry name" value="Pectin_lyas_fold"/>
</dbReference>
<keyword evidence="5" id="KW-1185">Reference proteome</keyword>
<feature type="compositionally biased region" description="Polar residues" evidence="1">
    <location>
        <begin position="94"/>
        <end position="104"/>
    </location>
</feature>
<dbReference type="GO" id="GO:0016829">
    <property type="term" value="F:lyase activity"/>
    <property type="evidence" value="ECO:0007669"/>
    <property type="project" value="UniProtKB-KW"/>
</dbReference>
<dbReference type="Gene3D" id="2.160.20.10">
    <property type="entry name" value="Single-stranded right-handed beta-helix, Pectin lyase-like"/>
    <property type="match status" value="1"/>
</dbReference>
<evidence type="ECO:0000259" key="3">
    <source>
        <dbReference type="Pfam" id="PF13229"/>
    </source>
</evidence>
<keyword evidence="2" id="KW-0732">Signal</keyword>
<evidence type="ECO:0000256" key="2">
    <source>
        <dbReference type="SAM" id="SignalP"/>
    </source>
</evidence>
<reference evidence="4 5" key="1">
    <citation type="submission" date="2019-06" db="EMBL/GenBank/DDBJ databases">
        <title>Sequencing the genomes of 1000 actinobacteria strains.</title>
        <authorList>
            <person name="Klenk H.-P."/>
        </authorList>
    </citation>
    <scope>NUCLEOTIDE SEQUENCE [LARGE SCALE GENOMIC DNA]</scope>
    <source>
        <strain evidence="4 5">DSM 24683</strain>
    </source>
</reference>
<dbReference type="SUPFAM" id="SSF51126">
    <property type="entry name" value="Pectin lyase-like"/>
    <property type="match status" value="1"/>
</dbReference>
<feature type="region of interest" description="Disordered" evidence="1">
    <location>
        <begin position="22"/>
        <end position="249"/>
    </location>
</feature>
<keyword evidence="4" id="KW-0456">Lyase</keyword>
<dbReference type="AlphaFoldDB" id="A0A561BWQ4"/>
<sequence length="709" mass="73564">MKNPATITIVALSAIALTPAAPTATAAAGTPGPAQSAPRAADPTQAARDAAEPGRPDTPAAADPFLAFLEPPWSASPAAQSLSPSNPDRLRRSNAPNSPGQSFPNAANGGATNGNEWITATSNDTGGDSANGSTSDPSTNEHYTSSGGAAGDGTTANGTPGGESADDVWTRGMSTGDMSRGGMSTGGESTIDNPTNDYGLQSGAAGGYGQTDRPTTPTDKPIGPTSLPTRPRSPLDDPPPPGLGADAIQAGPSQAPACTGVRIAPTQDAAEIVDNHPNGTTFCFAAGLHRITRTLKPKTNQVLASDQGAILTGSVRLTRWTATGGDWVTKGVLPAAYARTGQCEDNVANICYLREQLFLNGKHLQRVASRDKVASGTFFGDYANNLVYVGDNPAGKSVEMSKTETAIESDASTVTVRGLTVEHFASAPQGGAVVLGPSWTVSANEIRWNHAIGAMLVNADRAVLEKNLIHHNGQLGAGQYSSVNATITSNEISSNNTDGFWIADWESGGIKTTWSTGGSVSRNLIKANKGVGLWSDAYDDGRTFANNEIVDNAADGVRYEIGRNGVVESNVVRGNGFGTGRGSGTSLWDGGGINVNTSANVRVRYNTVADNVNGISIQSRTRGDGPWGRNLLRDVIVTGNQVTMDRGTTSTGLVQNSGAAIPPGEVTLRGNTYLLDSLTANRFQKAGRWYTATQWRQAGYDTDSKFTTR</sequence>
<dbReference type="InterPro" id="IPR006626">
    <property type="entry name" value="PbH1"/>
</dbReference>
<proteinExistence type="predicted"/>
<dbReference type="EMBL" id="VIVK01000001">
    <property type="protein sequence ID" value="TWD83309.1"/>
    <property type="molecule type" value="Genomic_DNA"/>
</dbReference>
<feature type="domain" description="Right handed beta helix" evidence="3">
    <location>
        <begin position="431"/>
        <end position="582"/>
    </location>
</feature>
<evidence type="ECO:0000256" key="1">
    <source>
        <dbReference type="SAM" id="MobiDB-lite"/>
    </source>
</evidence>
<feature type="compositionally biased region" description="Low complexity" evidence="1">
    <location>
        <begin position="71"/>
        <end position="87"/>
    </location>
</feature>
<feature type="compositionally biased region" description="Polar residues" evidence="1">
    <location>
        <begin position="186"/>
        <end position="199"/>
    </location>
</feature>
<evidence type="ECO:0000313" key="4">
    <source>
        <dbReference type="EMBL" id="TWD83309.1"/>
    </source>
</evidence>
<evidence type="ECO:0000313" key="5">
    <source>
        <dbReference type="Proteomes" id="UP000318380"/>
    </source>
</evidence>
<feature type="signal peptide" evidence="2">
    <location>
        <begin position="1"/>
        <end position="26"/>
    </location>
</feature>
<dbReference type="InterPro" id="IPR011050">
    <property type="entry name" value="Pectin_lyase_fold/virulence"/>
</dbReference>
<protein>
    <submittedName>
        <fullName evidence="4">Parallel beta helix pectate lyase-like protein</fullName>
    </submittedName>
</protein>
<gene>
    <name evidence="4" type="ORF">FB561_4471</name>
</gene>
<dbReference type="InterPro" id="IPR039448">
    <property type="entry name" value="Beta_helix"/>
</dbReference>
<feature type="chain" id="PRO_5022105376" evidence="2">
    <location>
        <begin position="27"/>
        <end position="709"/>
    </location>
</feature>
<feature type="compositionally biased region" description="Polar residues" evidence="1">
    <location>
        <begin position="116"/>
        <end position="146"/>
    </location>
</feature>
<accession>A0A561BWQ4</accession>
<dbReference type="Pfam" id="PF13229">
    <property type="entry name" value="Beta_helix"/>
    <property type="match status" value="1"/>
</dbReference>
<feature type="compositionally biased region" description="Low complexity" evidence="1">
    <location>
        <begin position="105"/>
        <end position="115"/>
    </location>
</feature>
<organism evidence="4 5">
    <name type="scientific">Kribbella amoyensis</name>
    <dbReference type="NCBI Taxonomy" id="996641"/>
    <lineage>
        <taxon>Bacteria</taxon>
        <taxon>Bacillati</taxon>
        <taxon>Actinomycetota</taxon>
        <taxon>Actinomycetes</taxon>
        <taxon>Propionibacteriales</taxon>
        <taxon>Kribbellaceae</taxon>
        <taxon>Kribbella</taxon>
    </lineage>
</organism>
<feature type="compositionally biased region" description="Low complexity" evidence="1">
    <location>
        <begin position="22"/>
        <end position="48"/>
    </location>
</feature>